<evidence type="ECO:0000313" key="2">
    <source>
        <dbReference type="Proteomes" id="UP000604046"/>
    </source>
</evidence>
<sequence>MGGAHCLSKGICDRAEATDAVRCHSKTTSSGMTALCPAMFEEEVQPTDGEECSCLYWSLVDDVKLLKAERLLALHDGLADCAKLVAARMVEAAATHGLLVCSASIAKEERFDRGHMSLEDSIVRLGQLICRWAISQEPAYALHIGVHSGVVRKLVLRNGGEAVYGEPVAEAKRLADLAPQDSCVQILKSTKDKLNVLERLPFTCSRVNDCYYLEPSAELPEEAPPSAGYESLSPTSGDKHCTAEFRQMLVDHGIDISKFGKGQAKTLDELYRNVEVEKKSYFVKKNDSLERRMELVNISLTVTGPDGHGMELRLNCEVLKDSTLVRRNQRPSSFIEEGSGWKSAVDAFFTTRLGLPVEIRQELLAQDNVVTDKVERIKSMFFPGVETMYTTYDVCIHIPDPTRPSLRAIGLPDMTSFDTEAIPAANLPNANWSWRRRGEELSNEEALERLLQEHGIDTNDYPPGATAELCDELYESRYATLNIRAGHLVRNIQIIKVWLCATILSVDYVLRSKGKMQFGKRERNHKEGPVTMRMRSDQDWKAAALACLYGKLGMDEAFVKSHLVIVDSSYRLDEEVEYSRSYPGLKTVYNIHTVKCRVKDVENPEMSFIGLPEGNDFAVTRVRQSLRPSKTGREGVVSTLWFWKPRNQLTETGDLLYFQKSFTDDRHKDLEDFTPVAKRQLEPPMLLETVIPEEESDGEYRLVVAELMKGRTTNWSRARRAAKRMLDPTYSLKSFYDDCVASFPELLLYTADDGGLVSSGRSSLEEYQRTMGALFAVFWFMRRKIGGAESFCFGVDDEWEPLNARSKQPRRKKEEIAKRQTFFSEVEWERIDELLHDAGLLCDGVQGHDEERVLAMLVLTAIHDIMKLVPLLPKVAPDHAPYRGYKEGETIHDHDIALSYVLDHYSYALPSYHELSKKQKDSIRFTQCKMEYNMGWLVQAEAPPGALFTKFKECMADGGVEPADVAFYFCHWLTDLAGAEPYPQEGCEKFVLKFPRTVLSSFIKSFKIVGELAVKSESQVLEDYLVWRWTSHQPSLGAVPEDRGSIAVLRLVVMAQGDSQAILRALTQVPAQDRDVLEEELAHTGCKDQLFELENFPEGMVPMGLRLKLTLSRTFRHPARCGFSVFGP</sequence>
<accession>A0A812KEA2</accession>
<dbReference type="EMBL" id="CAJNDS010000603">
    <property type="protein sequence ID" value="CAE7222106.1"/>
    <property type="molecule type" value="Genomic_DNA"/>
</dbReference>
<dbReference type="AlphaFoldDB" id="A0A812KEA2"/>
<protein>
    <submittedName>
        <fullName evidence="1">Uncharacterized protein</fullName>
    </submittedName>
</protein>
<dbReference type="Proteomes" id="UP000604046">
    <property type="component" value="Unassembled WGS sequence"/>
</dbReference>
<evidence type="ECO:0000313" key="1">
    <source>
        <dbReference type="EMBL" id="CAE7222106.1"/>
    </source>
</evidence>
<gene>
    <name evidence="1" type="ORF">SNAT2548_LOCUS8243</name>
</gene>
<organism evidence="1 2">
    <name type="scientific">Symbiodinium natans</name>
    <dbReference type="NCBI Taxonomy" id="878477"/>
    <lineage>
        <taxon>Eukaryota</taxon>
        <taxon>Sar</taxon>
        <taxon>Alveolata</taxon>
        <taxon>Dinophyceae</taxon>
        <taxon>Suessiales</taxon>
        <taxon>Symbiodiniaceae</taxon>
        <taxon>Symbiodinium</taxon>
    </lineage>
</organism>
<keyword evidence="2" id="KW-1185">Reference proteome</keyword>
<comment type="caution">
    <text evidence="1">The sequence shown here is derived from an EMBL/GenBank/DDBJ whole genome shotgun (WGS) entry which is preliminary data.</text>
</comment>
<name>A0A812KEA2_9DINO</name>
<dbReference type="OrthoDB" id="442993at2759"/>
<proteinExistence type="predicted"/>
<reference evidence="1" key="1">
    <citation type="submission" date="2021-02" db="EMBL/GenBank/DDBJ databases">
        <authorList>
            <person name="Dougan E. K."/>
            <person name="Rhodes N."/>
            <person name="Thang M."/>
            <person name="Chan C."/>
        </authorList>
    </citation>
    <scope>NUCLEOTIDE SEQUENCE</scope>
</reference>